<gene>
    <name evidence="1" type="ORF">XD93_0755</name>
</gene>
<reference evidence="2" key="1">
    <citation type="journal article" date="2015" name="MBio">
        <title>Genome-Resolved Metagenomic Analysis Reveals Roles for Candidate Phyla and Other Microbial Community Members in Biogeochemical Transformations in Oil Reservoirs.</title>
        <authorList>
            <person name="Hu P."/>
            <person name="Tom L."/>
            <person name="Singh A."/>
            <person name="Thomas B.C."/>
            <person name="Baker B.J."/>
            <person name="Piceno Y.M."/>
            <person name="Andersen G.L."/>
            <person name="Banfield J.F."/>
        </authorList>
    </citation>
    <scope>NUCLEOTIDE SEQUENCE [LARGE SCALE GENOMIC DNA]</scope>
</reference>
<dbReference type="EMBL" id="LGGO01000112">
    <property type="protein sequence ID" value="KUK76719.1"/>
    <property type="molecule type" value="Genomic_DNA"/>
</dbReference>
<proteinExistence type="predicted"/>
<dbReference type="AlphaFoldDB" id="A0A117LZY0"/>
<accession>A0A117LZY0</accession>
<evidence type="ECO:0000313" key="2">
    <source>
        <dbReference type="Proteomes" id="UP000053904"/>
    </source>
</evidence>
<organism evidence="1 2">
    <name type="scientific">candidate division WS6 bacterium 34_10</name>
    <dbReference type="NCBI Taxonomy" id="1641389"/>
    <lineage>
        <taxon>Bacteria</taxon>
        <taxon>Candidatus Dojkabacteria</taxon>
    </lineage>
</organism>
<protein>
    <submittedName>
        <fullName evidence="1">Uncharacterized protein</fullName>
    </submittedName>
</protein>
<name>A0A117LZY0_9BACT</name>
<dbReference type="Proteomes" id="UP000053904">
    <property type="component" value="Unassembled WGS sequence"/>
</dbReference>
<comment type="caution">
    <text evidence="1">The sequence shown here is derived from an EMBL/GenBank/DDBJ whole genome shotgun (WGS) entry which is preliminary data.</text>
</comment>
<evidence type="ECO:0000313" key="1">
    <source>
        <dbReference type="EMBL" id="KUK76719.1"/>
    </source>
</evidence>
<sequence>MTGEFRTEVELSEYITEIIRTTINDKNLEVFFKLEVSAPGCIPDMVLVEERAHSIHYLIAIEFKLSNWRKAISQAFRYRNFGNESYVILDRKRANSAINNIEMFKRANVGLITVENFGELVSWFSPIPALPFSREFSYKVACSILSPRIPANDGMLFTTDVKQESSIYKLREIWA</sequence>